<gene>
    <name evidence="1" type="ORF">FYJ74_05175</name>
</gene>
<organism evidence="1 2">
    <name type="scientific">Pyramidobacter porci</name>
    <dbReference type="NCBI Taxonomy" id="2605789"/>
    <lineage>
        <taxon>Bacteria</taxon>
        <taxon>Thermotogati</taxon>
        <taxon>Synergistota</taxon>
        <taxon>Synergistia</taxon>
        <taxon>Synergistales</taxon>
        <taxon>Dethiosulfovibrionaceae</taxon>
        <taxon>Pyramidobacter</taxon>
    </lineage>
</organism>
<comment type="caution">
    <text evidence="1">The sequence shown here is derived from an EMBL/GenBank/DDBJ whole genome shotgun (WGS) entry which is preliminary data.</text>
</comment>
<dbReference type="PANTHER" id="PTHR42905">
    <property type="entry name" value="PHOSPHOENOLPYRUVATE CARBOXYLASE"/>
    <property type="match status" value="1"/>
</dbReference>
<evidence type="ECO:0000313" key="2">
    <source>
        <dbReference type="Proteomes" id="UP000473699"/>
    </source>
</evidence>
<keyword evidence="1" id="KW-0456">Lyase</keyword>
<reference evidence="1 2" key="1">
    <citation type="submission" date="2019-08" db="EMBL/GenBank/DDBJ databases">
        <title>In-depth cultivation of the pig gut microbiome towards novel bacterial diversity and tailored functional studies.</title>
        <authorList>
            <person name="Wylensek D."/>
            <person name="Hitch T.C.A."/>
            <person name="Clavel T."/>
        </authorList>
    </citation>
    <scope>NUCLEOTIDE SEQUENCE [LARGE SCALE GENOMIC DNA]</scope>
    <source>
        <strain evidence="1 2">SM-530-WT-4B</strain>
    </source>
</reference>
<dbReference type="AlphaFoldDB" id="A0A6L5YBB0"/>
<dbReference type="PANTHER" id="PTHR42905:SF5">
    <property type="entry name" value="CARBOXYVINYL-CARBOXYPHOSPHONATE PHOSPHORYLMUTASE, CHLOROPLASTIC"/>
    <property type="match status" value="1"/>
</dbReference>
<dbReference type="GO" id="GO:0016833">
    <property type="term" value="F:oxo-acid-lyase activity"/>
    <property type="evidence" value="ECO:0007669"/>
    <property type="project" value="UniProtKB-ARBA"/>
</dbReference>
<dbReference type="Gene3D" id="3.20.20.60">
    <property type="entry name" value="Phosphoenolpyruvate-binding domains"/>
    <property type="match status" value="1"/>
</dbReference>
<dbReference type="InterPro" id="IPR040442">
    <property type="entry name" value="Pyrv_kinase-like_dom_sf"/>
</dbReference>
<dbReference type="CDD" id="cd00377">
    <property type="entry name" value="ICL_PEPM"/>
    <property type="match status" value="1"/>
</dbReference>
<accession>A0A6L5YBB0</accession>
<name>A0A6L5YBB0_9BACT</name>
<keyword evidence="2" id="KW-1185">Reference proteome</keyword>
<evidence type="ECO:0000313" key="1">
    <source>
        <dbReference type="EMBL" id="MST55425.1"/>
    </source>
</evidence>
<dbReference type="RefSeq" id="WP_154528519.1">
    <property type="nucleotide sequence ID" value="NZ_VUNH01000004.1"/>
</dbReference>
<dbReference type="InterPro" id="IPR039556">
    <property type="entry name" value="ICL/PEPM"/>
</dbReference>
<dbReference type="EMBL" id="VUNH01000004">
    <property type="protein sequence ID" value="MST55425.1"/>
    <property type="molecule type" value="Genomic_DNA"/>
</dbReference>
<dbReference type="Proteomes" id="UP000473699">
    <property type="component" value="Unassembled WGS sequence"/>
</dbReference>
<sequence>MYNGKSRAAVLRDLFRNNRVVVAPAAGDALGARMVEDAGFEAVVVSGSSMSNLELGSADVGILSYGELRNNFLNILGATTIPMIVDADTGYGGTLPIYRMVREYEAMDIAGIQIEDQVFPKMCAYYSNTAVVSAEEMVERLRAVFAARLNPDFFVIARTDAAKSLGFDEALRRAQIYHGAGADMIFITVPPKAEDMKRIAALPFPVCTSIVEGTVNEDFTVDQLADMGFKLVKFPQTLIRASMKAMHDALASLRETGGTKAYRDRIATQKERGLYTHIGDFSDFQARLERNSSFTVEE</sequence>
<dbReference type="SUPFAM" id="SSF51621">
    <property type="entry name" value="Phosphoenolpyruvate/pyruvate domain"/>
    <property type="match status" value="1"/>
</dbReference>
<protein>
    <submittedName>
        <fullName evidence="1">Isocitrate lyase/PEP mutase family protein</fullName>
    </submittedName>
</protein>
<dbReference type="InterPro" id="IPR015813">
    <property type="entry name" value="Pyrv/PenolPyrv_kinase-like_dom"/>
</dbReference>
<dbReference type="Pfam" id="PF13714">
    <property type="entry name" value="PEP_mutase"/>
    <property type="match status" value="1"/>
</dbReference>
<proteinExistence type="predicted"/>